<reference evidence="10 11" key="1">
    <citation type="submission" date="2021-05" db="EMBL/GenBank/DDBJ databases">
        <title>Novel Bacillus species.</title>
        <authorList>
            <person name="Liu G."/>
        </authorList>
    </citation>
    <scope>NUCLEOTIDE SEQUENCE [LARGE SCALE GENOMIC DNA]</scope>
    <source>
        <strain evidence="10 11">FJAT-49705</strain>
    </source>
</reference>
<evidence type="ECO:0000259" key="9">
    <source>
        <dbReference type="PROSITE" id="PS50929"/>
    </source>
</evidence>
<evidence type="ECO:0000256" key="2">
    <source>
        <dbReference type="ARBA" id="ARBA00022692"/>
    </source>
</evidence>
<comment type="subcellular location">
    <subcellularLocation>
        <location evidence="1">Cell membrane</location>
        <topology evidence="1">Multi-pass membrane protein</topology>
    </subcellularLocation>
</comment>
<keyword evidence="2 7" id="KW-0812">Transmembrane</keyword>
<dbReference type="Pfam" id="PF00005">
    <property type="entry name" value="ABC_tran"/>
    <property type="match status" value="1"/>
</dbReference>
<keyword evidence="11" id="KW-1185">Reference proteome</keyword>
<evidence type="ECO:0000313" key="10">
    <source>
        <dbReference type="EMBL" id="MBS4192480.1"/>
    </source>
</evidence>
<dbReference type="InterPro" id="IPR011527">
    <property type="entry name" value="ABC1_TM_dom"/>
</dbReference>
<evidence type="ECO:0000256" key="1">
    <source>
        <dbReference type="ARBA" id="ARBA00004651"/>
    </source>
</evidence>
<dbReference type="PANTHER" id="PTHR43394:SF1">
    <property type="entry name" value="ATP-BINDING CASSETTE SUB-FAMILY B MEMBER 10, MITOCHONDRIAL"/>
    <property type="match status" value="1"/>
</dbReference>
<dbReference type="CDD" id="cd18548">
    <property type="entry name" value="ABC_6TM_Tm287_like"/>
    <property type="match status" value="1"/>
</dbReference>
<gene>
    <name evidence="10" type="ORF">KHA94_20195</name>
</gene>
<evidence type="ECO:0000256" key="6">
    <source>
        <dbReference type="ARBA" id="ARBA00023136"/>
    </source>
</evidence>
<evidence type="ECO:0000256" key="7">
    <source>
        <dbReference type="SAM" id="Phobius"/>
    </source>
</evidence>
<feature type="transmembrane region" description="Helical" evidence="7">
    <location>
        <begin position="238"/>
        <end position="258"/>
    </location>
</feature>
<dbReference type="GO" id="GO:0005524">
    <property type="term" value="F:ATP binding"/>
    <property type="evidence" value="ECO:0007669"/>
    <property type="project" value="UniProtKB-KW"/>
</dbReference>
<dbReference type="SUPFAM" id="SSF90123">
    <property type="entry name" value="ABC transporter transmembrane region"/>
    <property type="match status" value="1"/>
</dbReference>
<keyword evidence="5 7" id="KW-1133">Transmembrane helix</keyword>
<dbReference type="RefSeq" id="WP_213103877.1">
    <property type="nucleotide sequence ID" value="NZ_JAGYPM010000004.1"/>
</dbReference>
<evidence type="ECO:0000256" key="5">
    <source>
        <dbReference type="ARBA" id="ARBA00022989"/>
    </source>
</evidence>
<sequence length="576" mass="64300">MIKVLSYLKPYRIAVAIALFLTFTELAVELVQPLLMAKIIDNGILKSDLAIVMKWGVIMLGFSLISFAAGVINSFYSAHASQSFGFDVRMSLFEKVQSFSFANFNKFSAASLITRMTNDITQIQNTLFMSLRIMLRAPLLIIGGLVMAFVVNVKLALILSVVVPFLFIFLTWVMNKGGMLFKTVQEKLDSMNNVMRENLNGIRLIKTFNRRKYEVKRFTDANEELKVRTVKALRLMEVTMPILLFIMNISILGVLWFGNIQVNTGSVKVGEVVAIVNYATRITGAFSIFSFIIMAFSRARASSKRIVEVLDTAVDLSDHADADSSLLIKKGKIEFKNVTFQYPGTKTFALENISFIAHPGETVAILGATGSGKTSLFQLIPRLYDACSGEVSIDGMDVRQMKQENLRSQIGFVPQEALLFTGTVKENIAWGKEDASMDEIIDAAKNAQIYETINNLPNKLETKLGQKGVNLSGGQKQRLSIARAIVRKPKILLLDDSTSALDMRTEAKLLHALKAYTCTILIITQKISTAMEADKILLLENGRLLDEGNHESLLESSELYRQIFRSQLREEKINYA</sequence>
<dbReference type="Pfam" id="PF00664">
    <property type="entry name" value="ABC_membrane"/>
    <property type="match status" value="1"/>
</dbReference>
<evidence type="ECO:0000259" key="8">
    <source>
        <dbReference type="PROSITE" id="PS50893"/>
    </source>
</evidence>
<dbReference type="InterPro" id="IPR017871">
    <property type="entry name" value="ABC_transporter-like_CS"/>
</dbReference>
<feature type="transmembrane region" description="Helical" evidence="7">
    <location>
        <begin position="278"/>
        <end position="296"/>
    </location>
</feature>
<proteinExistence type="predicted"/>
<feature type="transmembrane region" description="Helical" evidence="7">
    <location>
        <begin position="133"/>
        <end position="151"/>
    </location>
</feature>
<evidence type="ECO:0000256" key="4">
    <source>
        <dbReference type="ARBA" id="ARBA00022840"/>
    </source>
</evidence>
<evidence type="ECO:0000256" key="3">
    <source>
        <dbReference type="ARBA" id="ARBA00022741"/>
    </source>
</evidence>
<dbReference type="PROSITE" id="PS50929">
    <property type="entry name" value="ABC_TM1F"/>
    <property type="match status" value="1"/>
</dbReference>
<keyword evidence="4 10" id="KW-0067">ATP-binding</keyword>
<organism evidence="10 11">
    <name type="scientific">Cytobacillus citreus</name>
    <dbReference type="NCBI Taxonomy" id="2833586"/>
    <lineage>
        <taxon>Bacteria</taxon>
        <taxon>Bacillati</taxon>
        <taxon>Bacillota</taxon>
        <taxon>Bacilli</taxon>
        <taxon>Bacillales</taxon>
        <taxon>Bacillaceae</taxon>
        <taxon>Cytobacillus</taxon>
    </lineage>
</organism>
<dbReference type="PROSITE" id="PS50893">
    <property type="entry name" value="ABC_TRANSPORTER_2"/>
    <property type="match status" value="1"/>
</dbReference>
<dbReference type="InterPro" id="IPR003593">
    <property type="entry name" value="AAA+_ATPase"/>
</dbReference>
<keyword evidence="3" id="KW-0547">Nucleotide-binding</keyword>
<dbReference type="Gene3D" id="3.40.50.300">
    <property type="entry name" value="P-loop containing nucleotide triphosphate hydrolases"/>
    <property type="match status" value="1"/>
</dbReference>
<dbReference type="InterPro" id="IPR027417">
    <property type="entry name" value="P-loop_NTPase"/>
</dbReference>
<protein>
    <submittedName>
        <fullName evidence="10">ABC transporter ATP-binding protein</fullName>
    </submittedName>
</protein>
<comment type="caution">
    <text evidence="10">The sequence shown here is derived from an EMBL/GenBank/DDBJ whole genome shotgun (WGS) entry which is preliminary data.</text>
</comment>
<feature type="domain" description="ABC transporter" evidence="8">
    <location>
        <begin position="333"/>
        <end position="566"/>
    </location>
</feature>
<dbReference type="SMART" id="SM00382">
    <property type="entry name" value="AAA"/>
    <property type="match status" value="1"/>
</dbReference>
<feature type="domain" description="ABC transmembrane type-1" evidence="9">
    <location>
        <begin position="16"/>
        <end position="298"/>
    </location>
</feature>
<dbReference type="PANTHER" id="PTHR43394">
    <property type="entry name" value="ATP-DEPENDENT PERMEASE MDL1, MITOCHONDRIAL"/>
    <property type="match status" value="1"/>
</dbReference>
<name>A0ABS5NXB3_9BACI</name>
<keyword evidence="6 7" id="KW-0472">Membrane</keyword>
<dbReference type="InterPro" id="IPR039421">
    <property type="entry name" value="Type_1_exporter"/>
</dbReference>
<dbReference type="InterPro" id="IPR036640">
    <property type="entry name" value="ABC1_TM_sf"/>
</dbReference>
<dbReference type="PROSITE" id="PS00211">
    <property type="entry name" value="ABC_TRANSPORTER_1"/>
    <property type="match status" value="1"/>
</dbReference>
<feature type="transmembrane region" description="Helical" evidence="7">
    <location>
        <begin position="51"/>
        <end position="76"/>
    </location>
</feature>
<dbReference type="EMBL" id="JAGYPM010000004">
    <property type="protein sequence ID" value="MBS4192480.1"/>
    <property type="molecule type" value="Genomic_DNA"/>
</dbReference>
<dbReference type="Gene3D" id="1.20.1560.10">
    <property type="entry name" value="ABC transporter type 1, transmembrane domain"/>
    <property type="match status" value="1"/>
</dbReference>
<evidence type="ECO:0000313" key="11">
    <source>
        <dbReference type="Proteomes" id="UP000681027"/>
    </source>
</evidence>
<dbReference type="SUPFAM" id="SSF52540">
    <property type="entry name" value="P-loop containing nucleoside triphosphate hydrolases"/>
    <property type="match status" value="1"/>
</dbReference>
<dbReference type="Proteomes" id="UP000681027">
    <property type="component" value="Unassembled WGS sequence"/>
</dbReference>
<dbReference type="InterPro" id="IPR003439">
    <property type="entry name" value="ABC_transporter-like_ATP-bd"/>
</dbReference>
<accession>A0ABS5NXB3</accession>